<proteinExistence type="predicted"/>
<keyword evidence="2" id="KW-1133">Transmembrane helix</keyword>
<evidence type="ECO:0000313" key="3">
    <source>
        <dbReference type="EMBL" id="GFO40765.1"/>
    </source>
</evidence>
<feature type="compositionally biased region" description="Basic and acidic residues" evidence="1">
    <location>
        <begin position="87"/>
        <end position="103"/>
    </location>
</feature>
<dbReference type="SUPFAM" id="SSF53335">
    <property type="entry name" value="S-adenosyl-L-methionine-dependent methyltransferases"/>
    <property type="match status" value="1"/>
</dbReference>
<dbReference type="InterPro" id="IPR052514">
    <property type="entry name" value="SAM-dependent_MTase"/>
</dbReference>
<gene>
    <name evidence="3" type="ORF">PoB_006727000</name>
</gene>
<dbReference type="PANTHER" id="PTHR34203:SF15">
    <property type="entry name" value="SLL1173 PROTEIN"/>
    <property type="match status" value="1"/>
</dbReference>
<feature type="region of interest" description="Disordered" evidence="1">
    <location>
        <begin position="87"/>
        <end position="114"/>
    </location>
</feature>
<dbReference type="EMBL" id="BLXT01007636">
    <property type="protein sequence ID" value="GFO40765.1"/>
    <property type="molecule type" value="Genomic_DNA"/>
</dbReference>
<evidence type="ECO:0000256" key="2">
    <source>
        <dbReference type="SAM" id="Phobius"/>
    </source>
</evidence>
<reference evidence="3 4" key="1">
    <citation type="journal article" date="2021" name="Elife">
        <title>Chloroplast acquisition without the gene transfer in kleptoplastic sea slugs, Plakobranchus ocellatus.</title>
        <authorList>
            <person name="Maeda T."/>
            <person name="Takahashi S."/>
            <person name="Yoshida T."/>
            <person name="Shimamura S."/>
            <person name="Takaki Y."/>
            <person name="Nagai Y."/>
            <person name="Toyoda A."/>
            <person name="Suzuki Y."/>
            <person name="Arimoto A."/>
            <person name="Ishii H."/>
            <person name="Satoh N."/>
            <person name="Nishiyama T."/>
            <person name="Hasebe M."/>
            <person name="Maruyama T."/>
            <person name="Minagawa J."/>
            <person name="Obokata J."/>
            <person name="Shigenobu S."/>
        </authorList>
    </citation>
    <scope>NUCLEOTIDE SEQUENCE [LARGE SCALE GENOMIC DNA]</scope>
</reference>
<keyword evidence="4" id="KW-1185">Reference proteome</keyword>
<dbReference type="PANTHER" id="PTHR34203">
    <property type="entry name" value="METHYLTRANSFERASE, FKBM FAMILY PROTEIN"/>
    <property type="match status" value="1"/>
</dbReference>
<dbReference type="NCBIfam" id="TIGR01444">
    <property type="entry name" value="fkbM_fam"/>
    <property type="match status" value="1"/>
</dbReference>
<evidence type="ECO:0008006" key="5">
    <source>
        <dbReference type="Google" id="ProtNLM"/>
    </source>
</evidence>
<organism evidence="3 4">
    <name type="scientific">Plakobranchus ocellatus</name>
    <dbReference type="NCBI Taxonomy" id="259542"/>
    <lineage>
        <taxon>Eukaryota</taxon>
        <taxon>Metazoa</taxon>
        <taxon>Spiralia</taxon>
        <taxon>Lophotrochozoa</taxon>
        <taxon>Mollusca</taxon>
        <taxon>Gastropoda</taxon>
        <taxon>Heterobranchia</taxon>
        <taxon>Euthyneura</taxon>
        <taxon>Panpulmonata</taxon>
        <taxon>Sacoglossa</taxon>
        <taxon>Placobranchoidea</taxon>
        <taxon>Plakobranchidae</taxon>
        <taxon>Plakobranchus</taxon>
    </lineage>
</organism>
<dbReference type="Proteomes" id="UP000735302">
    <property type="component" value="Unassembled WGS sequence"/>
</dbReference>
<sequence>MTNLRRLWNNWAPHPIKCMTSASFSFSFLVLGTLTFALLYNLDLTSIFGPKGKGVCFDEWSFQRSGLLNASARIRIIPSSPLGKATDLELQDREESKRQGKEAEENESSLNTQCIPIPAPPYKSPKDSVTICIHDPEKDKIISAYLKRHSEWERENIQALYYAHLAHPDMMLVDLGCNLGVFTLQAAYMGMQVLAVDAMMSSLKLLQKSLFINGLSCHVTIVNNALYRERMTMRLSLDPINVGGSRVVELLASREDKITQKNLINAICLDDLLPLVKGREVFLKMDIEASEDAVLECADQFFKEVNVKVFLLEWLYFRNQEDKARAIVSFLILHDMKPVWDLEHKRDIDIQAAHAWPDNVFWIKNVKH</sequence>
<dbReference type="AlphaFoldDB" id="A0AAV4D9H5"/>
<dbReference type="Gene3D" id="3.40.50.150">
    <property type="entry name" value="Vaccinia Virus protein VP39"/>
    <property type="match status" value="1"/>
</dbReference>
<comment type="caution">
    <text evidence="3">The sequence shown here is derived from an EMBL/GenBank/DDBJ whole genome shotgun (WGS) entry which is preliminary data.</text>
</comment>
<evidence type="ECO:0000313" key="4">
    <source>
        <dbReference type="Proteomes" id="UP000735302"/>
    </source>
</evidence>
<protein>
    <recommendedName>
        <fullName evidence="5">Methyltransferase FkbM domain-containing protein</fullName>
    </recommendedName>
</protein>
<keyword evidence="2" id="KW-0812">Transmembrane</keyword>
<name>A0AAV4D9H5_9GAST</name>
<evidence type="ECO:0000256" key="1">
    <source>
        <dbReference type="SAM" id="MobiDB-lite"/>
    </source>
</evidence>
<accession>A0AAV4D9H5</accession>
<dbReference type="InterPro" id="IPR029063">
    <property type="entry name" value="SAM-dependent_MTases_sf"/>
</dbReference>
<keyword evidence="2" id="KW-0472">Membrane</keyword>
<feature type="transmembrane region" description="Helical" evidence="2">
    <location>
        <begin position="20"/>
        <end position="42"/>
    </location>
</feature>
<dbReference type="InterPro" id="IPR006342">
    <property type="entry name" value="FkbM_mtfrase"/>
</dbReference>